<dbReference type="InterPro" id="IPR018201">
    <property type="entry name" value="Ketoacyl_synth_AS"/>
</dbReference>
<dbReference type="GO" id="GO:0004315">
    <property type="term" value="F:3-oxoacyl-[acyl-carrier-protein] synthase activity"/>
    <property type="evidence" value="ECO:0007669"/>
    <property type="project" value="InterPro"/>
</dbReference>
<dbReference type="NCBIfam" id="NF006618">
    <property type="entry name" value="PRK09185.1"/>
    <property type="match status" value="1"/>
</dbReference>
<comment type="caution">
    <text evidence="5">The sequence shown here is derived from an EMBL/GenBank/DDBJ whole genome shotgun (WGS) entry which is preliminary data.</text>
</comment>
<proteinExistence type="inferred from homology"/>
<dbReference type="PANTHER" id="PTHR11712:SF320">
    <property type="entry name" value="BETA-KETOACYL SYNTHASE"/>
    <property type="match status" value="1"/>
</dbReference>
<dbReference type="Proteomes" id="UP000461670">
    <property type="component" value="Unassembled WGS sequence"/>
</dbReference>
<evidence type="ECO:0000313" key="5">
    <source>
        <dbReference type="EMBL" id="KAF1023039.1"/>
    </source>
</evidence>
<dbReference type="InterPro" id="IPR000794">
    <property type="entry name" value="Beta-ketoacyl_synthase"/>
</dbReference>
<protein>
    <submittedName>
        <fullName evidence="5">3-oxoacyl-[acyl-carrier-protein] synthase 2</fullName>
    </submittedName>
</protein>
<evidence type="ECO:0000256" key="1">
    <source>
        <dbReference type="ARBA" id="ARBA00008467"/>
    </source>
</evidence>
<keyword evidence="2 3" id="KW-0808">Transferase</keyword>
<dbReference type="Gene3D" id="3.40.47.10">
    <property type="match status" value="1"/>
</dbReference>
<evidence type="ECO:0000256" key="3">
    <source>
        <dbReference type="RuleBase" id="RU003694"/>
    </source>
</evidence>
<gene>
    <name evidence="5" type="primary">fabF_2</name>
    <name evidence="5" type="ORF">GAK30_00729</name>
</gene>
<dbReference type="SMART" id="SM00825">
    <property type="entry name" value="PKS_KS"/>
    <property type="match status" value="1"/>
</dbReference>
<name>A0A7V8FR46_9BURK</name>
<feature type="domain" description="Ketosynthase family 3 (KS3)" evidence="4">
    <location>
        <begin position="1"/>
        <end position="391"/>
    </location>
</feature>
<evidence type="ECO:0000256" key="2">
    <source>
        <dbReference type="ARBA" id="ARBA00022679"/>
    </source>
</evidence>
<dbReference type="GO" id="GO:0005829">
    <property type="term" value="C:cytosol"/>
    <property type="evidence" value="ECO:0007669"/>
    <property type="project" value="TreeGrafter"/>
</dbReference>
<dbReference type="PANTHER" id="PTHR11712">
    <property type="entry name" value="POLYKETIDE SYNTHASE-RELATED"/>
    <property type="match status" value="1"/>
</dbReference>
<reference evidence="6" key="1">
    <citation type="journal article" date="2020" name="MBio">
        <title>Horizontal gene transfer to a defensive symbiont with a reduced genome amongst a multipartite beetle microbiome.</title>
        <authorList>
            <person name="Waterworth S.C."/>
            <person name="Florez L.V."/>
            <person name="Rees E.R."/>
            <person name="Hertweck C."/>
            <person name="Kaltenpoth M."/>
            <person name="Kwan J.C."/>
        </authorList>
    </citation>
    <scope>NUCLEOTIDE SEQUENCE [LARGE SCALE GENOMIC DNA]</scope>
</reference>
<dbReference type="InterPro" id="IPR016039">
    <property type="entry name" value="Thiolase-like"/>
</dbReference>
<dbReference type="EMBL" id="WNDQ01000007">
    <property type="protein sequence ID" value="KAF1023039.1"/>
    <property type="molecule type" value="Genomic_DNA"/>
</dbReference>
<dbReference type="InterPro" id="IPR014030">
    <property type="entry name" value="Ketoacyl_synth_N"/>
</dbReference>
<dbReference type="InterPro" id="IPR014031">
    <property type="entry name" value="Ketoacyl_synth_C"/>
</dbReference>
<evidence type="ECO:0000313" key="6">
    <source>
        <dbReference type="Proteomes" id="UP000461670"/>
    </source>
</evidence>
<dbReference type="SUPFAM" id="SSF53901">
    <property type="entry name" value="Thiolase-like"/>
    <property type="match status" value="2"/>
</dbReference>
<dbReference type="Pfam" id="PF02801">
    <property type="entry name" value="Ketoacyl-synt_C"/>
    <property type="match status" value="1"/>
</dbReference>
<dbReference type="PROSITE" id="PS52004">
    <property type="entry name" value="KS3_2"/>
    <property type="match status" value="1"/>
</dbReference>
<comment type="similarity">
    <text evidence="1 3">Belongs to the thiolase-like superfamily. Beta-ketoacyl-ACP synthases family.</text>
</comment>
<dbReference type="Pfam" id="PF00109">
    <property type="entry name" value="ketoacyl-synt"/>
    <property type="match status" value="1"/>
</dbReference>
<dbReference type="GO" id="GO:0006633">
    <property type="term" value="P:fatty acid biosynthetic process"/>
    <property type="evidence" value="ECO:0007669"/>
    <property type="project" value="InterPro"/>
</dbReference>
<dbReference type="InterPro" id="IPR020841">
    <property type="entry name" value="PKS_Beta-ketoAc_synthase_dom"/>
</dbReference>
<dbReference type="AlphaFoldDB" id="A0A7V8FR46"/>
<organism evidence="5 6">
    <name type="scientific">Paracidovorax wautersii</name>
    <dbReference type="NCBI Taxonomy" id="1177982"/>
    <lineage>
        <taxon>Bacteria</taxon>
        <taxon>Pseudomonadati</taxon>
        <taxon>Pseudomonadota</taxon>
        <taxon>Betaproteobacteria</taxon>
        <taxon>Burkholderiales</taxon>
        <taxon>Comamonadaceae</taxon>
        <taxon>Paracidovorax</taxon>
    </lineage>
</organism>
<dbReference type="PROSITE" id="PS00606">
    <property type="entry name" value="KS3_1"/>
    <property type="match status" value="1"/>
</dbReference>
<accession>A0A7V8FR46</accession>
<evidence type="ECO:0000259" key="4">
    <source>
        <dbReference type="PROSITE" id="PS52004"/>
    </source>
</evidence>
<sequence length="393" mass="40679">MNAYLHELGIACSLGSGAADVARGLLAASETDSVVVDAQWLDGRAPVGQVPARALDTVDLAPGAGRTLRVLALAAQQLDVAVHRAVERHGAHRVGVVLGTSTGGIHEAGQAVAAQLRDGHFPAAYDYRHQVLGQPAAWLVRRWALRGPCQTIATACTSSALALQSARRLLRLGVCDVVVCGGVDGLSDMSLHGFSALEAVAPERCNPFSRQRRGINIGEGAALFLMSAEPAPVALLAAAAGSDAYHMAAPRPDGEGARRTMQAALADAGLAAGDIDYLNLHGTATRQNDAMESRAVAALFPQGVPCSSTKPLTGHTLGAAGALEAAFCWLAIGRNPEGRLPPHRWDGHADPELPALDFTTAASRLPTGKPRRLMSNSFAFGGSNACLILGDAT</sequence>